<dbReference type="OrthoDB" id="9814826at2"/>
<dbReference type="PANTHER" id="PTHR33169:SF14">
    <property type="entry name" value="TRANSCRIPTIONAL REGULATOR RV3488"/>
    <property type="match status" value="1"/>
</dbReference>
<gene>
    <name evidence="2" type="ORF">H2LOC_006795</name>
</gene>
<feature type="domain" description="Transcription regulator PadR N-terminal" evidence="1">
    <location>
        <begin position="15"/>
        <end position="84"/>
    </location>
</feature>
<dbReference type="RefSeq" id="WP_136495709.1">
    <property type="nucleotide sequence ID" value="NZ_CP046052.1"/>
</dbReference>
<sequence>MDHKHLYAGLIRLHVLHHAVKEPIYGLAMIEELQRHGYKISAGTLYPILHGLERKGYLTSTEERSGGSARRVYRATPAGAEAFSAAKLKVRELFGELFEDEEPLSSTFEERKRP</sequence>
<dbReference type="Pfam" id="PF03551">
    <property type="entry name" value="PadR"/>
    <property type="match status" value="1"/>
</dbReference>
<keyword evidence="3" id="KW-1185">Reference proteome</keyword>
<dbReference type="InterPro" id="IPR036390">
    <property type="entry name" value="WH_DNA-bd_sf"/>
</dbReference>
<dbReference type="KEGG" id="mhey:H2LOC_006795"/>
<dbReference type="EMBL" id="CP046052">
    <property type="protein sequence ID" value="QGM45427.1"/>
    <property type="molecule type" value="Genomic_DNA"/>
</dbReference>
<dbReference type="Gene3D" id="1.10.10.10">
    <property type="entry name" value="Winged helix-like DNA-binding domain superfamily/Winged helix DNA-binding domain"/>
    <property type="match status" value="1"/>
</dbReference>
<name>A0A6B8KCL6_9HYPH</name>
<proteinExistence type="predicted"/>
<dbReference type="InterPro" id="IPR052509">
    <property type="entry name" value="Metal_resp_DNA-bind_regulator"/>
</dbReference>
<protein>
    <submittedName>
        <fullName evidence="2">PadR family transcriptional regulator</fullName>
    </submittedName>
</protein>
<dbReference type="SUPFAM" id="SSF46785">
    <property type="entry name" value="Winged helix' DNA-binding domain"/>
    <property type="match status" value="1"/>
</dbReference>
<dbReference type="InterPro" id="IPR036388">
    <property type="entry name" value="WH-like_DNA-bd_sf"/>
</dbReference>
<dbReference type="PANTHER" id="PTHR33169">
    <property type="entry name" value="PADR-FAMILY TRANSCRIPTIONAL REGULATOR"/>
    <property type="match status" value="1"/>
</dbReference>
<dbReference type="AlphaFoldDB" id="A0A6B8KCL6"/>
<dbReference type="InterPro" id="IPR005149">
    <property type="entry name" value="Tscrpt_reg_PadR_N"/>
</dbReference>
<reference evidence="2 3" key="1">
    <citation type="submission" date="2019-11" db="EMBL/GenBank/DDBJ databases">
        <title>The genome sequence of Methylocystis heyeri.</title>
        <authorList>
            <person name="Oshkin I.Y."/>
            <person name="Miroshnikov K."/>
            <person name="Dedysh S.N."/>
        </authorList>
    </citation>
    <scope>NUCLEOTIDE SEQUENCE [LARGE SCALE GENOMIC DNA]</scope>
    <source>
        <strain evidence="2 3">H2</strain>
    </source>
</reference>
<dbReference type="Proteomes" id="UP000309061">
    <property type="component" value="Chromosome"/>
</dbReference>
<organism evidence="2 3">
    <name type="scientific">Methylocystis heyeri</name>
    <dbReference type="NCBI Taxonomy" id="391905"/>
    <lineage>
        <taxon>Bacteria</taxon>
        <taxon>Pseudomonadati</taxon>
        <taxon>Pseudomonadota</taxon>
        <taxon>Alphaproteobacteria</taxon>
        <taxon>Hyphomicrobiales</taxon>
        <taxon>Methylocystaceae</taxon>
        <taxon>Methylocystis</taxon>
    </lineage>
</organism>
<evidence type="ECO:0000313" key="3">
    <source>
        <dbReference type="Proteomes" id="UP000309061"/>
    </source>
</evidence>
<evidence type="ECO:0000259" key="1">
    <source>
        <dbReference type="Pfam" id="PF03551"/>
    </source>
</evidence>
<accession>A0A6B8KCL6</accession>
<evidence type="ECO:0000313" key="2">
    <source>
        <dbReference type="EMBL" id="QGM45427.1"/>
    </source>
</evidence>